<dbReference type="Gene3D" id="1.20.120.330">
    <property type="entry name" value="Nucleotidyltransferases domain 2"/>
    <property type="match status" value="1"/>
</dbReference>
<gene>
    <name evidence="1" type="ORF">MNBD_GAMMA04-548</name>
</gene>
<protein>
    <recommendedName>
        <fullName evidence="2">DUF86 domain-containing protein</fullName>
    </recommendedName>
</protein>
<organism evidence="1">
    <name type="scientific">hydrothermal vent metagenome</name>
    <dbReference type="NCBI Taxonomy" id="652676"/>
    <lineage>
        <taxon>unclassified sequences</taxon>
        <taxon>metagenomes</taxon>
        <taxon>ecological metagenomes</taxon>
    </lineage>
</organism>
<dbReference type="AlphaFoldDB" id="A0A3B0W4N8"/>
<dbReference type="EMBL" id="UOFB01000189">
    <property type="protein sequence ID" value="VAW47323.1"/>
    <property type="molecule type" value="Genomic_DNA"/>
</dbReference>
<reference evidence="1" key="1">
    <citation type="submission" date="2018-06" db="EMBL/GenBank/DDBJ databases">
        <authorList>
            <person name="Zhirakovskaya E."/>
        </authorList>
    </citation>
    <scope>NUCLEOTIDE SEQUENCE</scope>
</reference>
<evidence type="ECO:0008006" key="2">
    <source>
        <dbReference type="Google" id="ProtNLM"/>
    </source>
</evidence>
<proteinExistence type="predicted"/>
<dbReference type="SUPFAM" id="SSF81593">
    <property type="entry name" value="Nucleotidyltransferase substrate binding subunit/domain"/>
    <property type="match status" value="1"/>
</dbReference>
<evidence type="ECO:0000313" key="1">
    <source>
        <dbReference type="EMBL" id="VAW47323.1"/>
    </source>
</evidence>
<sequence length="158" mass="18298">MTIDNLKDRLNFLIRITLKEIKHLEYSSSQVFNETITSKNIGSLIEDPDFSESLEAFSGRFCRLQDMIGDKLLPAWLLATGELPKTVMDNLMKAEKLEMISSADEWVAIRLLRNQMVHEYIELMDVLADALNRAHQYEPKLKQFAYLLISDLKKLGYE</sequence>
<name>A0A3B0W4N8_9ZZZZ</name>
<accession>A0A3B0W4N8</accession>